<evidence type="ECO:0000256" key="3">
    <source>
        <dbReference type="ARBA" id="ARBA00023709"/>
    </source>
</evidence>
<keyword evidence="2" id="KW-0456">Lyase</keyword>
<dbReference type="InterPro" id="IPR001753">
    <property type="entry name" value="Enoyl-CoA_hydra/iso"/>
</dbReference>
<keyword evidence="7" id="KW-1185">Reference proteome</keyword>
<dbReference type="EMBL" id="BAAAQK010000005">
    <property type="protein sequence ID" value="GAA1846165.1"/>
    <property type="molecule type" value="Genomic_DNA"/>
</dbReference>
<sequence length="255" mass="27213">MLRIDRRGGGIADLVIARPEKRNAMSYEMWSSVPGLCAELDADDSVKVVILRGEGAHFCAGADIAEFGERRSTADSAREYGDRIESATHALGHMSKPTIAMIQGYCIGGGCELAVACDLRFADSAAEFAITPAKLGIVYAFGSTRTLVSLTSPSFARYLLYSGNRVTAEHALRVGLIDEAVGADLLEKTTRDFATTIASRAQVSVRGSKTLIGKIAAGLDVADEEAANLPLLAVDSEDYREGVAAFLAKRPPHFR</sequence>
<gene>
    <name evidence="6" type="ORF">GCM10009836_27180</name>
</gene>
<evidence type="ECO:0000313" key="6">
    <source>
        <dbReference type="EMBL" id="GAA1846165.1"/>
    </source>
</evidence>
<dbReference type="Gene3D" id="1.10.12.10">
    <property type="entry name" value="Lyase 2-enoyl-coa Hydratase, Chain A, domain 2"/>
    <property type="match status" value="1"/>
</dbReference>
<evidence type="ECO:0000256" key="2">
    <source>
        <dbReference type="ARBA" id="ARBA00023239"/>
    </source>
</evidence>
<accession>A0ABN2MZS6</accession>
<comment type="caution">
    <text evidence="6">The sequence shown here is derived from an EMBL/GenBank/DDBJ whole genome shotgun (WGS) entry which is preliminary data.</text>
</comment>
<proteinExistence type="inferred from homology"/>
<dbReference type="PANTHER" id="PTHR11941">
    <property type="entry name" value="ENOYL-COA HYDRATASE-RELATED"/>
    <property type="match status" value="1"/>
</dbReference>
<dbReference type="Proteomes" id="UP001500449">
    <property type="component" value="Unassembled WGS sequence"/>
</dbReference>
<dbReference type="PANTHER" id="PTHR11941:SF54">
    <property type="entry name" value="ENOYL-COA HYDRATASE, MITOCHONDRIAL"/>
    <property type="match status" value="1"/>
</dbReference>
<dbReference type="InterPro" id="IPR029045">
    <property type="entry name" value="ClpP/crotonase-like_dom_sf"/>
</dbReference>
<organism evidence="6 7">
    <name type="scientific">Pseudonocardia ailaonensis</name>
    <dbReference type="NCBI Taxonomy" id="367279"/>
    <lineage>
        <taxon>Bacteria</taxon>
        <taxon>Bacillati</taxon>
        <taxon>Actinomycetota</taxon>
        <taxon>Actinomycetes</taxon>
        <taxon>Pseudonocardiales</taxon>
        <taxon>Pseudonocardiaceae</taxon>
        <taxon>Pseudonocardia</taxon>
    </lineage>
</organism>
<comment type="catalytic activity">
    <reaction evidence="3">
        <text>a (3S)-3-hydroxyacyl-CoA = a (2E)-enoyl-CoA + H2O</text>
        <dbReference type="Rhea" id="RHEA:16105"/>
        <dbReference type="ChEBI" id="CHEBI:15377"/>
        <dbReference type="ChEBI" id="CHEBI:57318"/>
        <dbReference type="ChEBI" id="CHEBI:58856"/>
        <dbReference type="EC" id="4.2.1.17"/>
    </reaction>
</comment>
<dbReference type="PROSITE" id="PS00166">
    <property type="entry name" value="ENOYL_COA_HYDRATASE"/>
    <property type="match status" value="1"/>
</dbReference>
<evidence type="ECO:0000256" key="4">
    <source>
        <dbReference type="ARBA" id="ARBA00023717"/>
    </source>
</evidence>
<comment type="similarity">
    <text evidence="1 5">Belongs to the enoyl-CoA hydratase/isomerase family.</text>
</comment>
<dbReference type="RefSeq" id="WP_425565834.1">
    <property type="nucleotide sequence ID" value="NZ_BAAAQK010000005.1"/>
</dbReference>
<evidence type="ECO:0000313" key="7">
    <source>
        <dbReference type="Proteomes" id="UP001500449"/>
    </source>
</evidence>
<dbReference type="Pfam" id="PF00378">
    <property type="entry name" value="ECH_1"/>
    <property type="match status" value="1"/>
</dbReference>
<dbReference type="CDD" id="cd06558">
    <property type="entry name" value="crotonase-like"/>
    <property type="match status" value="1"/>
</dbReference>
<evidence type="ECO:0000256" key="5">
    <source>
        <dbReference type="RuleBase" id="RU003707"/>
    </source>
</evidence>
<comment type="catalytic activity">
    <reaction evidence="4">
        <text>a 4-saturated-(3S)-3-hydroxyacyl-CoA = a (3E)-enoyl-CoA + H2O</text>
        <dbReference type="Rhea" id="RHEA:20724"/>
        <dbReference type="ChEBI" id="CHEBI:15377"/>
        <dbReference type="ChEBI" id="CHEBI:58521"/>
        <dbReference type="ChEBI" id="CHEBI:137480"/>
        <dbReference type="EC" id="4.2.1.17"/>
    </reaction>
</comment>
<name>A0ABN2MZS6_9PSEU</name>
<protein>
    <submittedName>
        <fullName evidence="6">Enoyl-CoA hydratase-related protein</fullName>
    </submittedName>
</protein>
<dbReference type="SUPFAM" id="SSF52096">
    <property type="entry name" value="ClpP/crotonase"/>
    <property type="match status" value="1"/>
</dbReference>
<reference evidence="6 7" key="1">
    <citation type="journal article" date="2019" name="Int. J. Syst. Evol. Microbiol.">
        <title>The Global Catalogue of Microorganisms (GCM) 10K type strain sequencing project: providing services to taxonomists for standard genome sequencing and annotation.</title>
        <authorList>
            <consortium name="The Broad Institute Genomics Platform"/>
            <consortium name="The Broad Institute Genome Sequencing Center for Infectious Disease"/>
            <person name="Wu L."/>
            <person name="Ma J."/>
        </authorList>
    </citation>
    <scope>NUCLEOTIDE SEQUENCE [LARGE SCALE GENOMIC DNA]</scope>
    <source>
        <strain evidence="6 7">JCM 16009</strain>
    </source>
</reference>
<dbReference type="InterPro" id="IPR018376">
    <property type="entry name" value="Enoyl-CoA_hyd/isom_CS"/>
</dbReference>
<dbReference type="InterPro" id="IPR014748">
    <property type="entry name" value="Enoyl-CoA_hydra_C"/>
</dbReference>
<evidence type="ECO:0000256" key="1">
    <source>
        <dbReference type="ARBA" id="ARBA00005254"/>
    </source>
</evidence>
<dbReference type="Gene3D" id="3.90.226.10">
    <property type="entry name" value="2-enoyl-CoA Hydratase, Chain A, domain 1"/>
    <property type="match status" value="1"/>
</dbReference>